<reference evidence="1 2" key="1">
    <citation type="submission" date="2017-08" db="EMBL/GenBank/DDBJ databases">
        <title>Infants hospitalized years apart are colonized by the same room-sourced microbial strains.</title>
        <authorList>
            <person name="Brooks B."/>
            <person name="Olm M.R."/>
            <person name="Firek B.A."/>
            <person name="Baker R."/>
            <person name="Thomas B.C."/>
            <person name="Morowitz M.J."/>
            <person name="Banfield J.F."/>
        </authorList>
    </citation>
    <scope>NUCLEOTIDE SEQUENCE [LARGE SCALE GENOMIC DNA]</scope>
    <source>
        <strain evidence="1">S2_018_000_R3_110</strain>
    </source>
</reference>
<gene>
    <name evidence="1" type="ORF">DI632_09365</name>
</gene>
<protein>
    <submittedName>
        <fullName evidence="1">Uncharacterized protein</fullName>
    </submittedName>
</protein>
<accession>A0A2W5B227</accession>
<organism evidence="1 2">
    <name type="scientific">Sphingomonas hengshuiensis</name>
    <dbReference type="NCBI Taxonomy" id="1609977"/>
    <lineage>
        <taxon>Bacteria</taxon>
        <taxon>Pseudomonadati</taxon>
        <taxon>Pseudomonadota</taxon>
        <taxon>Alphaproteobacteria</taxon>
        <taxon>Sphingomonadales</taxon>
        <taxon>Sphingomonadaceae</taxon>
        <taxon>Sphingomonas</taxon>
    </lineage>
</organism>
<dbReference type="Proteomes" id="UP000248614">
    <property type="component" value="Unassembled WGS sequence"/>
</dbReference>
<evidence type="ECO:0000313" key="1">
    <source>
        <dbReference type="EMBL" id="PZO77335.1"/>
    </source>
</evidence>
<dbReference type="AlphaFoldDB" id="A0A2W5B227"/>
<comment type="caution">
    <text evidence="1">The sequence shown here is derived from an EMBL/GenBank/DDBJ whole genome shotgun (WGS) entry which is preliminary data.</text>
</comment>
<sequence>MDDAAQCRALSDPAERLACFDRTVAALAAARENGDITLLDRARVRATNRSLFGFTLPKLNLFGDRDGDPRAEGEVVREVESVIRDVAGAGPGLYVLRLADGSQWRLTETARFAPRAGETISIRRGALTSYRASIAKGRSLSIVRER</sequence>
<proteinExistence type="predicted"/>
<evidence type="ECO:0000313" key="2">
    <source>
        <dbReference type="Proteomes" id="UP000248614"/>
    </source>
</evidence>
<dbReference type="EMBL" id="QFNF01000021">
    <property type="protein sequence ID" value="PZO77335.1"/>
    <property type="molecule type" value="Genomic_DNA"/>
</dbReference>
<name>A0A2W5B227_9SPHN</name>